<organism evidence="8 9">
    <name type="scientific">Ramlibacter aquaticus</name>
    <dbReference type="NCBI Taxonomy" id="2780094"/>
    <lineage>
        <taxon>Bacteria</taxon>
        <taxon>Pseudomonadati</taxon>
        <taxon>Pseudomonadota</taxon>
        <taxon>Betaproteobacteria</taxon>
        <taxon>Burkholderiales</taxon>
        <taxon>Comamonadaceae</taxon>
        <taxon>Ramlibacter</taxon>
    </lineage>
</organism>
<dbReference type="CDD" id="cd06174">
    <property type="entry name" value="MFS"/>
    <property type="match status" value="1"/>
</dbReference>
<dbReference type="SUPFAM" id="SSF103473">
    <property type="entry name" value="MFS general substrate transporter"/>
    <property type="match status" value="1"/>
</dbReference>
<name>A0ABR9SCE4_9BURK</name>
<gene>
    <name evidence="8" type="ORF">IM725_05425</name>
</gene>
<evidence type="ECO:0000256" key="2">
    <source>
        <dbReference type="ARBA" id="ARBA00022475"/>
    </source>
</evidence>
<dbReference type="PANTHER" id="PTHR43124:SF3">
    <property type="entry name" value="CHLORAMPHENICOL EFFLUX PUMP RV0191"/>
    <property type="match status" value="1"/>
</dbReference>
<dbReference type="InterPro" id="IPR011701">
    <property type="entry name" value="MFS"/>
</dbReference>
<comment type="caution">
    <text evidence="8">The sequence shown here is derived from an EMBL/GenBank/DDBJ whole genome shotgun (WGS) entry which is preliminary data.</text>
</comment>
<dbReference type="EMBL" id="JADDOJ010000014">
    <property type="protein sequence ID" value="MBE7940015.1"/>
    <property type="molecule type" value="Genomic_DNA"/>
</dbReference>
<evidence type="ECO:0000256" key="1">
    <source>
        <dbReference type="ARBA" id="ARBA00004651"/>
    </source>
</evidence>
<dbReference type="Pfam" id="PF07690">
    <property type="entry name" value="MFS_1"/>
    <property type="match status" value="1"/>
</dbReference>
<keyword evidence="2" id="KW-1003">Cell membrane</keyword>
<evidence type="ECO:0000259" key="7">
    <source>
        <dbReference type="PROSITE" id="PS50850"/>
    </source>
</evidence>
<feature type="transmembrane region" description="Helical" evidence="6">
    <location>
        <begin position="135"/>
        <end position="156"/>
    </location>
</feature>
<evidence type="ECO:0000256" key="5">
    <source>
        <dbReference type="ARBA" id="ARBA00023136"/>
    </source>
</evidence>
<feature type="transmembrane region" description="Helical" evidence="6">
    <location>
        <begin position="44"/>
        <end position="65"/>
    </location>
</feature>
<evidence type="ECO:0000313" key="9">
    <source>
        <dbReference type="Proteomes" id="UP000715965"/>
    </source>
</evidence>
<dbReference type="InterPro" id="IPR050189">
    <property type="entry name" value="MFS_Efflux_Transporters"/>
</dbReference>
<proteinExistence type="predicted"/>
<accession>A0ABR9SCE4</accession>
<keyword evidence="9" id="KW-1185">Reference proteome</keyword>
<dbReference type="Proteomes" id="UP000715965">
    <property type="component" value="Unassembled WGS sequence"/>
</dbReference>
<dbReference type="InterPro" id="IPR036259">
    <property type="entry name" value="MFS_trans_sf"/>
</dbReference>
<feature type="transmembrane region" description="Helical" evidence="6">
    <location>
        <begin position="279"/>
        <end position="299"/>
    </location>
</feature>
<feature type="transmembrane region" description="Helical" evidence="6">
    <location>
        <begin position="77"/>
        <end position="100"/>
    </location>
</feature>
<feature type="transmembrane region" description="Helical" evidence="6">
    <location>
        <begin position="106"/>
        <end position="123"/>
    </location>
</feature>
<evidence type="ECO:0000256" key="4">
    <source>
        <dbReference type="ARBA" id="ARBA00022989"/>
    </source>
</evidence>
<comment type="subcellular location">
    <subcellularLocation>
        <location evidence="1">Cell membrane</location>
        <topology evidence="1">Multi-pass membrane protein</topology>
    </subcellularLocation>
</comment>
<feature type="domain" description="Major facilitator superfamily (MFS) profile" evidence="7">
    <location>
        <begin position="7"/>
        <end position="400"/>
    </location>
</feature>
<feature type="transmembrane region" description="Helical" evidence="6">
    <location>
        <begin position="162"/>
        <end position="181"/>
    </location>
</feature>
<sequence length="404" mass="40227">MRLRIPPERLVVLAGVAAAMHVAKLSTALPVLRDALGVSLVQAGFLLSLVQLAGMLLGALVGLAADGLGLRRTLVAGLLLLSLASIAGGFATSAPALMGLRALEGLGFLLASMPAPSLIRRLVPAARVSAALGWWGAYMPLGTAGALLLGPAVIAASGWQGWWWALGASTAAMAAVVVRAVPADTAPPAHGAAAPQGPAPWAARLRRTLRASGPWLVAALFAAYSSQWLALVGFLPTVYQQAGLAAGLAGAATALVALVNMAGNIAAGRLLQRGVPAAVLLRIGFGVMALGGFIAFAPLPLQGPAAAGLRYAAALAFSMVGGLVPGTLFSLAVRLAPGEDTVSSTVGWMQQGSCVGQFAGPPLVAALASAVGGWQWSGGVTAACAGAGLVLTLPLAQRLARAAA</sequence>
<evidence type="ECO:0000313" key="8">
    <source>
        <dbReference type="EMBL" id="MBE7940015.1"/>
    </source>
</evidence>
<feature type="transmembrane region" description="Helical" evidence="6">
    <location>
        <begin position="311"/>
        <end position="333"/>
    </location>
</feature>
<feature type="transmembrane region" description="Helical" evidence="6">
    <location>
        <begin position="245"/>
        <end position="267"/>
    </location>
</feature>
<feature type="transmembrane region" description="Helical" evidence="6">
    <location>
        <begin position="215"/>
        <end position="239"/>
    </location>
</feature>
<keyword evidence="3 6" id="KW-0812">Transmembrane</keyword>
<dbReference type="PANTHER" id="PTHR43124">
    <property type="entry name" value="PURINE EFFLUX PUMP PBUE"/>
    <property type="match status" value="1"/>
</dbReference>
<keyword evidence="4 6" id="KW-1133">Transmembrane helix</keyword>
<dbReference type="PROSITE" id="PS50850">
    <property type="entry name" value="MFS"/>
    <property type="match status" value="1"/>
</dbReference>
<keyword evidence="5 6" id="KW-0472">Membrane</keyword>
<protein>
    <submittedName>
        <fullName evidence="8">MFS transporter</fullName>
    </submittedName>
</protein>
<dbReference type="RefSeq" id="WP_193779558.1">
    <property type="nucleotide sequence ID" value="NZ_JADDOJ010000014.1"/>
</dbReference>
<dbReference type="InterPro" id="IPR020846">
    <property type="entry name" value="MFS_dom"/>
</dbReference>
<reference evidence="8 9" key="1">
    <citation type="submission" date="2020-10" db="EMBL/GenBank/DDBJ databases">
        <title>Draft genome of Ramlibacter aquaticus LMG 30558.</title>
        <authorList>
            <person name="Props R."/>
        </authorList>
    </citation>
    <scope>NUCLEOTIDE SEQUENCE [LARGE SCALE GENOMIC DNA]</scope>
    <source>
        <strain evidence="8 9">LMG 30558</strain>
    </source>
</reference>
<evidence type="ECO:0000256" key="6">
    <source>
        <dbReference type="SAM" id="Phobius"/>
    </source>
</evidence>
<evidence type="ECO:0000256" key="3">
    <source>
        <dbReference type="ARBA" id="ARBA00022692"/>
    </source>
</evidence>
<dbReference type="Gene3D" id="1.20.1250.20">
    <property type="entry name" value="MFS general substrate transporter like domains"/>
    <property type="match status" value="1"/>
</dbReference>